<organism evidence="2 3">
    <name type="scientific">Aquimonas voraii</name>
    <dbReference type="NCBI Taxonomy" id="265719"/>
    <lineage>
        <taxon>Bacteria</taxon>
        <taxon>Pseudomonadati</taxon>
        <taxon>Pseudomonadota</taxon>
        <taxon>Gammaproteobacteria</taxon>
        <taxon>Lysobacterales</taxon>
        <taxon>Lysobacteraceae</taxon>
        <taxon>Aquimonas</taxon>
    </lineage>
</organism>
<evidence type="ECO:0000313" key="3">
    <source>
        <dbReference type="Proteomes" id="UP000199603"/>
    </source>
</evidence>
<dbReference type="RefSeq" id="WP_091246109.1">
    <property type="nucleotide sequence ID" value="NZ_FNAG01000024.1"/>
</dbReference>
<sequence length="312" mass="33473">MKIVILGGTGFVGSHLVARLSTLGHSVDVLSRNAAAKPQLGVLPRVRVRAVDPYDSASLAAAVKGADAVINLVGILNETGFGGAGFKRAHVELTRCVIDACKAAGVRRLLQMSALNAGRGESHYLKTRGEAEAAVKASGLDWTIYQPSVIFGPGDGLFSRFKFLLSFSPVLPLARASAKFAPVYVGDVVAAMVRTLDDPSAFQQTYELYGPEVLSLADIVRYTARGMHLKRLVIPLPDLLGRLQALAMDFVPGKPFSTDNFLSLKTDSVGGVDGLYRLKIEKTPIEAVIPQILFPLGKQSRLDRYRADSGRP</sequence>
<reference evidence="2 3" key="1">
    <citation type="submission" date="2016-10" db="EMBL/GenBank/DDBJ databases">
        <authorList>
            <person name="de Groot N.N."/>
        </authorList>
    </citation>
    <scope>NUCLEOTIDE SEQUENCE [LARGE SCALE GENOMIC DNA]</scope>
    <source>
        <strain evidence="2 3">DSM 16957</strain>
    </source>
</reference>
<protein>
    <submittedName>
        <fullName evidence="2">NADH dehydrogenase</fullName>
    </submittedName>
</protein>
<dbReference type="CDD" id="cd05271">
    <property type="entry name" value="NDUFA9_like_SDR_a"/>
    <property type="match status" value="1"/>
</dbReference>
<dbReference type="InterPro" id="IPR051207">
    <property type="entry name" value="ComplexI_NDUFA9_subunit"/>
</dbReference>
<feature type="domain" description="NAD(P)-binding" evidence="1">
    <location>
        <begin position="7"/>
        <end position="149"/>
    </location>
</feature>
<proteinExistence type="predicted"/>
<accession>A0A1G7AEC3</accession>
<dbReference type="OrthoDB" id="9776313at2"/>
<dbReference type="EMBL" id="FNAG01000024">
    <property type="protein sequence ID" value="SDE13162.1"/>
    <property type="molecule type" value="Genomic_DNA"/>
</dbReference>
<dbReference type="PANTHER" id="PTHR12126:SF11">
    <property type="entry name" value="NADH DEHYDROGENASE [UBIQUINONE] 1 ALPHA SUBCOMPLEX SUBUNIT 9, MITOCHONDRIAL"/>
    <property type="match status" value="1"/>
</dbReference>
<evidence type="ECO:0000259" key="1">
    <source>
        <dbReference type="Pfam" id="PF13460"/>
    </source>
</evidence>
<gene>
    <name evidence="2" type="ORF">SAMN04488509_1247</name>
</gene>
<dbReference type="AlphaFoldDB" id="A0A1G7AEC3"/>
<dbReference type="Gene3D" id="3.40.50.720">
    <property type="entry name" value="NAD(P)-binding Rossmann-like Domain"/>
    <property type="match status" value="1"/>
</dbReference>
<dbReference type="Pfam" id="PF13460">
    <property type="entry name" value="NAD_binding_10"/>
    <property type="match status" value="1"/>
</dbReference>
<dbReference type="STRING" id="265719.SAMN04488509_1247"/>
<dbReference type="GO" id="GO:0044877">
    <property type="term" value="F:protein-containing complex binding"/>
    <property type="evidence" value="ECO:0007669"/>
    <property type="project" value="TreeGrafter"/>
</dbReference>
<dbReference type="SUPFAM" id="SSF51735">
    <property type="entry name" value="NAD(P)-binding Rossmann-fold domains"/>
    <property type="match status" value="1"/>
</dbReference>
<keyword evidence="3" id="KW-1185">Reference proteome</keyword>
<dbReference type="InterPro" id="IPR016040">
    <property type="entry name" value="NAD(P)-bd_dom"/>
</dbReference>
<name>A0A1G7AEC3_9GAMM</name>
<evidence type="ECO:0000313" key="2">
    <source>
        <dbReference type="EMBL" id="SDE13162.1"/>
    </source>
</evidence>
<dbReference type="Proteomes" id="UP000199603">
    <property type="component" value="Unassembled WGS sequence"/>
</dbReference>
<dbReference type="PANTHER" id="PTHR12126">
    <property type="entry name" value="NADH-UBIQUINONE OXIDOREDUCTASE 39 KDA SUBUNIT-RELATED"/>
    <property type="match status" value="1"/>
</dbReference>
<dbReference type="InterPro" id="IPR036291">
    <property type="entry name" value="NAD(P)-bd_dom_sf"/>
</dbReference>